<dbReference type="PANTHER" id="PTHR48081">
    <property type="entry name" value="AB HYDROLASE SUPERFAMILY PROTEIN C4A8.06C"/>
    <property type="match status" value="1"/>
</dbReference>
<evidence type="ECO:0000259" key="2">
    <source>
        <dbReference type="Pfam" id="PF20434"/>
    </source>
</evidence>
<dbReference type="EMBL" id="CP158373">
    <property type="protein sequence ID" value="XBY66862.1"/>
    <property type="molecule type" value="Genomic_DNA"/>
</dbReference>
<dbReference type="InterPro" id="IPR049492">
    <property type="entry name" value="BD-FAE-like_dom"/>
</dbReference>
<dbReference type="SUPFAM" id="SSF53474">
    <property type="entry name" value="alpha/beta-Hydrolases"/>
    <property type="match status" value="1"/>
</dbReference>
<feature type="domain" description="BD-FAE-like" evidence="2">
    <location>
        <begin position="67"/>
        <end position="160"/>
    </location>
</feature>
<sequence length="291" mass="31612">MSRPQDPAALAAYFEAQYNARASVDNYERYPLLYRELSDSAHASLPCHRDVPYGPGANEKLDIFPGSQPNAPVLLFVHGGYWRALSKADSAFMAPALTAAGACVAVLEYDLAPAVTLDHIVDQTRRALAWLYRNVGEFGGAPQRLYASGSSAGGHLTGMLLAGGWHASYGVPDNVLRGALPISGLFDLDPLRSTYVNDWMQFDADYARRNSPLFHLPSAGSGELVASYGALESEEFAWQSAEFLAAWRRNGFEGRTLAVPGKNHFDVVLELGEPGSPLYQAICQLMKLDAQ</sequence>
<dbReference type="InterPro" id="IPR029058">
    <property type="entry name" value="AB_hydrolase_fold"/>
</dbReference>
<dbReference type="GO" id="GO:0016787">
    <property type="term" value="F:hydrolase activity"/>
    <property type="evidence" value="ECO:0007669"/>
    <property type="project" value="UniProtKB-KW"/>
</dbReference>
<dbReference type="PANTHER" id="PTHR48081:SF33">
    <property type="entry name" value="KYNURENINE FORMAMIDASE"/>
    <property type="match status" value="1"/>
</dbReference>
<protein>
    <submittedName>
        <fullName evidence="3">Alpha/beta hydrolase</fullName>
    </submittedName>
</protein>
<dbReference type="AlphaFoldDB" id="A0AAU7Y910"/>
<dbReference type="InterPro" id="IPR050300">
    <property type="entry name" value="GDXG_lipolytic_enzyme"/>
</dbReference>
<name>A0AAU7Y910_9PSED</name>
<gene>
    <name evidence="3" type="ORF">ABS648_14160</name>
</gene>
<dbReference type="RefSeq" id="WP_043243975.1">
    <property type="nucleotide sequence ID" value="NZ_CP158373.1"/>
</dbReference>
<accession>A0AAU7Y910</accession>
<dbReference type="Gene3D" id="3.40.50.1820">
    <property type="entry name" value="alpha/beta hydrolase"/>
    <property type="match status" value="1"/>
</dbReference>
<organism evidence="3">
    <name type="scientific">Pseudomonas solani</name>
    <dbReference type="NCBI Taxonomy" id="2731552"/>
    <lineage>
        <taxon>Bacteria</taxon>
        <taxon>Pseudomonadati</taxon>
        <taxon>Pseudomonadota</taxon>
        <taxon>Gammaproteobacteria</taxon>
        <taxon>Pseudomonadales</taxon>
        <taxon>Pseudomonadaceae</taxon>
        <taxon>Pseudomonas</taxon>
    </lineage>
</organism>
<keyword evidence="1 3" id="KW-0378">Hydrolase</keyword>
<reference evidence="3" key="1">
    <citation type="submission" date="2023-08" db="EMBL/GenBank/DDBJ databases">
        <title>Increased levels of nutrients transform a symbiont into a lethal pathobiont.</title>
        <authorList>
            <person name="Lachnit T."/>
            <person name="Ulrich L."/>
            <person name="Willmer F.M."/>
            <person name="Hasenbein T."/>
            <person name="Steiner L.X."/>
            <person name="Wolters M."/>
            <person name="Herbst E.M."/>
            <person name="Deines P."/>
        </authorList>
    </citation>
    <scope>NUCLEOTIDE SEQUENCE</scope>
    <source>
        <strain evidence="3">T3</strain>
    </source>
</reference>
<evidence type="ECO:0000313" key="3">
    <source>
        <dbReference type="EMBL" id="XBY66862.1"/>
    </source>
</evidence>
<proteinExistence type="predicted"/>
<dbReference type="Pfam" id="PF20434">
    <property type="entry name" value="BD-FAE"/>
    <property type="match status" value="1"/>
</dbReference>
<evidence type="ECO:0000256" key="1">
    <source>
        <dbReference type="ARBA" id="ARBA00022801"/>
    </source>
</evidence>